<sequence length="407" mass="44334">MHMSSRVLAIADKNMHASATISASVCMRMCKSAVLLITYATIISATAQDAGKANTSSVRTEVIAQDLDHPWAVAFIDKQRMLVTERSGNLRVVQAGSPPSAPITGLPRIDAGSQGGLLDVITDSKFASNRTIYFCYSEEANAKTGGNGNSTALASARLSDDAKKLEQIKVLFSQQPKFNSRAHFGCRIVENTDGSLFLTLGDRFSRMQDAQTLNTHHGKIIRINKDGSTPSNNPYVGKAGALPEIWSIGHRNVQGATLGTDGQLWTHEHGPQGGDEINKPQAGKNYGWPVITYGENYGGGKIGEGLTAKAGMEQPLHQWTPSIAPSGMTFLRSDKYGKAWQGNLFVGSLKFRYLARLEIKDGKVVREERLLQNLEQRIRDVREGPDGLLYVLTDEGRGQLLRLLPVQ</sequence>
<evidence type="ECO:0000313" key="3">
    <source>
        <dbReference type="EMBL" id="TDN93631.1"/>
    </source>
</evidence>
<dbReference type="PANTHER" id="PTHR19328">
    <property type="entry name" value="HEDGEHOG-INTERACTING PROTEIN"/>
    <property type="match status" value="1"/>
</dbReference>
<comment type="caution">
    <text evidence="3">The sequence shown here is derived from an EMBL/GenBank/DDBJ whole genome shotgun (WGS) entry which is preliminary data.</text>
</comment>
<keyword evidence="4" id="KW-1185">Reference proteome</keyword>
<feature type="domain" description="Glucose/Sorbosone dehydrogenase" evidence="2">
    <location>
        <begin position="67"/>
        <end position="402"/>
    </location>
</feature>
<dbReference type="InterPro" id="IPR011042">
    <property type="entry name" value="6-blade_b-propeller_TolB-like"/>
</dbReference>
<dbReference type="Pfam" id="PF07995">
    <property type="entry name" value="GSDH"/>
    <property type="match status" value="1"/>
</dbReference>
<evidence type="ECO:0000259" key="2">
    <source>
        <dbReference type="Pfam" id="PF07995"/>
    </source>
</evidence>
<accession>A0A4R6GFG0</accession>
<dbReference type="SUPFAM" id="SSF50952">
    <property type="entry name" value="Soluble quinoprotein glucose dehydrogenase"/>
    <property type="match status" value="1"/>
</dbReference>
<keyword evidence="1" id="KW-0175">Coiled coil</keyword>
<protein>
    <submittedName>
        <fullName evidence="3">Glucose/arabinose dehydrogenase</fullName>
    </submittedName>
</protein>
<evidence type="ECO:0000313" key="4">
    <source>
        <dbReference type="Proteomes" id="UP000294737"/>
    </source>
</evidence>
<dbReference type="PANTHER" id="PTHR19328:SF75">
    <property type="entry name" value="ALDOSE SUGAR DEHYDROGENASE YLII"/>
    <property type="match status" value="1"/>
</dbReference>
<feature type="coiled-coil region" evidence="1">
    <location>
        <begin position="357"/>
        <end position="384"/>
    </location>
</feature>
<dbReference type="Gene3D" id="2.120.10.30">
    <property type="entry name" value="TolB, C-terminal domain"/>
    <property type="match status" value="1"/>
</dbReference>
<proteinExistence type="predicted"/>
<name>A0A4R6GFG0_9BURK</name>
<evidence type="ECO:0000256" key="1">
    <source>
        <dbReference type="SAM" id="Coils"/>
    </source>
</evidence>
<dbReference type="InterPro" id="IPR012938">
    <property type="entry name" value="Glc/Sorbosone_DH"/>
</dbReference>
<dbReference type="EMBL" id="SNWF01000004">
    <property type="protein sequence ID" value="TDN93631.1"/>
    <property type="molecule type" value="Genomic_DNA"/>
</dbReference>
<reference evidence="3 4" key="1">
    <citation type="submission" date="2019-03" db="EMBL/GenBank/DDBJ databases">
        <title>Genomic Encyclopedia of Type Strains, Phase IV (KMG-IV): sequencing the most valuable type-strain genomes for metagenomic binning, comparative biology and taxonomic classification.</title>
        <authorList>
            <person name="Goeker M."/>
        </authorList>
    </citation>
    <scope>NUCLEOTIDE SEQUENCE [LARGE SCALE GENOMIC DNA]</scope>
    <source>
        <strain evidence="3 4">DSM 18555</strain>
    </source>
</reference>
<dbReference type="AlphaFoldDB" id="A0A4R6GFG0"/>
<organism evidence="3 4">
    <name type="scientific">Herminiimonas fonticola</name>
    <dbReference type="NCBI Taxonomy" id="303380"/>
    <lineage>
        <taxon>Bacteria</taxon>
        <taxon>Pseudomonadati</taxon>
        <taxon>Pseudomonadota</taxon>
        <taxon>Betaproteobacteria</taxon>
        <taxon>Burkholderiales</taxon>
        <taxon>Oxalobacteraceae</taxon>
        <taxon>Herminiimonas</taxon>
    </lineage>
</organism>
<dbReference type="Proteomes" id="UP000294737">
    <property type="component" value="Unassembled WGS sequence"/>
</dbReference>
<dbReference type="InterPro" id="IPR011041">
    <property type="entry name" value="Quinoprot_gluc/sorb_DH_b-prop"/>
</dbReference>
<gene>
    <name evidence="3" type="ORF">EV677_0161</name>
</gene>